<accession>A0A0R3T241</accession>
<proteinExistence type="predicted"/>
<evidence type="ECO:0000313" key="2">
    <source>
        <dbReference type="Proteomes" id="UP000278807"/>
    </source>
</evidence>
<sequence length="103" mass="11121">MINETVWRIKIPNGVAAPLCAGDKDVKFYIVSNCIGTSQSTASQVVIRDSFFVFTNCTGGFRAVAAKQDMNESGEANASNQPISTWNDLTEANCSFETTTSDD</sequence>
<name>A0A0R3T241_RODNA</name>
<dbReference type="EMBL" id="UZAE01000332">
    <property type="protein sequence ID" value="VDN96837.1"/>
    <property type="molecule type" value="Genomic_DNA"/>
</dbReference>
<reference evidence="1 2" key="2">
    <citation type="submission" date="2018-11" db="EMBL/GenBank/DDBJ databases">
        <authorList>
            <consortium name="Pathogen Informatics"/>
        </authorList>
    </citation>
    <scope>NUCLEOTIDE SEQUENCE [LARGE SCALE GENOMIC DNA]</scope>
</reference>
<dbReference type="WBParaSite" id="HNAJ_0000097801-mRNA-1">
    <property type="protein sequence ID" value="HNAJ_0000097801-mRNA-1"/>
    <property type="gene ID" value="HNAJ_0000097801"/>
</dbReference>
<gene>
    <name evidence="1" type="ORF">HNAJ_LOCUS978</name>
</gene>
<protein>
    <submittedName>
        <fullName evidence="3">Fimbrial protein</fullName>
    </submittedName>
</protein>
<keyword evidence="2" id="KW-1185">Reference proteome</keyword>
<reference evidence="3" key="1">
    <citation type="submission" date="2017-02" db="UniProtKB">
        <authorList>
            <consortium name="WormBaseParasite"/>
        </authorList>
    </citation>
    <scope>IDENTIFICATION</scope>
</reference>
<evidence type="ECO:0000313" key="3">
    <source>
        <dbReference type="WBParaSite" id="HNAJ_0000097801-mRNA-1"/>
    </source>
</evidence>
<evidence type="ECO:0000313" key="1">
    <source>
        <dbReference type="EMBL" id="VDN96837.1"/>
    </source>
</evidence>
<organism evidence="3">
    <name type="scientific">Rodentolepis nana</name>
    <name type="common">Dwarf tapeworm</name>
    <name type="synonym">Hymenolepis nana</name>
    <dbReference type="NCBI Taxonomy" id="102285"/>
    <lineage>
        <taxon>Eukaryota</taxon>
        <taxon>Metazoa</taxon>
        <taxon>Spiralia</taxon>
        <taxon>Lophotrochozoa</taxon>
        <taxon>Platyhelminthes</taxon>
        <taxon>Cestoda</taxon>
        <taxon>Eucestoda</taxon>
        <taxon>Cyclophyllidea</taxon>
        <taxon>Hymenolepididae</taxon>
        <taxon>Rodentolepis</taxon>
    </lineage>
</organism>
<dbReference type="AlphaFoldDB" id="A0A0R3T241"/>
<dbReference type="Proteomes" id="UP000278807">
    <property type="component" value="Unassembled WGS sequence"/>
</dbReference>